<feature type="transmembrane region" description="Helical" evidence="8">
    <location>
        <begin position="285"/>
        <end position="305"/>
    </location>
</feature>
<feature type="transmembrane region" description="Helical" evidence="8">
    <location>
        <begin position="54"/>
        <end position="74"/>
    </location>
</feature>
<dbReference type="InterPro" id="IPR001958">
    <property type="entry name" value="Tet-R_TetA/multi-R_MdtG-like"/>
</dbReference>
<keyword evidence="4 8" id="KW-1003">Cell membrane</keyword>
<dbReference type="GO" id="GO:0005886">
    <property type="term" value="C:plasma membrane"/>
    <property type="evidence" value="ECO:0007669"/>
    <property type="project" value="UniProtKB-SubCell"/>
</dbReference>
<feature type="transmembrane region" description="Helical" evidence="8">
    <location>
        <begin position="373"/>
        <end position="394"/>
    </location>
</feature>
<reference evidence="10 11" key="1">
    <citation type="submission" date="2016-11" db="EMBL/GenBank/DDBJ databases">
        <authorList>
            <person name="Jaros S."/>
            <person name="Januszkiewicz K."/>
            <person name="Wedrychowicz H."/>
        </authorList>
    </citation>
    <scope>NUCLEOTIDE SEQUENCE [LARGE SCALE GENOMIC DNA]</scope>
    <source>
        <strain evidence="10 11">DSM 10068</strain>
    </source>
</reference>
<keyword evidence="11" id="KW-1185">Reference proteome</keyword>
<sequence length="405" mass="43501">MNQVSGETAVVQKYLGGKGLIVYLVLLSAFVPMSTDLYLPALPTMTKYFDVPEVLTNLTIILFFVFYSAATLVWGPLSDKHGRRPVLLVGLIGYAAASLLCALAPNVYMLIAARILQAIGAAAASATATAVVKDVYEGQTLEKRIAAIQSISVIVPVVAPMLGALLLKITDWRGAFYVQAILGAIIVLMTFLFTETIQERSTGGIFTTMGRLFVVLRNKRFTALLLIFSLIGATFMAYISASSYIYQDFFGLSGQVYSYFFSFNAAMMFVGPILYIRLSSHFSRFALVNLSFIVTAAAGVLLSTVGQLNPWLFALTLLPTTIMGSFIAPPSRFLMLSQQTGDTGSASSLINAVGSIAGSVGMTVTSLNFGNLVVVIGVLNVVMGLVCGAAWLFFTSRPLLRDLRG</sequence>
<feature type="transmembrane region" description="Helical" evidence="8">
    <location>
        <begin position="175"/>
        <end position="193"/>
    </location>
</feature>
<evidence type="ECO:0000259" key="9">
    <source>
        <dbReference type="PROSITE" id="PS50850"/>
    </source>
</evidence>
<feature type="transmembrane region" description="Helical" evidence="8">
    <location>
        <begin position="20"/>
        <end position="42"/>
    </location>
</feature>
<keyword evidence="6 8" id="KW-1133">Transmembrane helix</keyword>
<evidence type="ECO:0000256" key="5">
    <source>
        <dbReference type="ARBA" id="ARBA00022692"/>
    </source>
</evidence>
<dbReference type="InterPro" id="IPR036259">
    <property type="entry name" value="MFS_trans_sf"/>
</dbReference>
<dbReference type="AlphaFoldDB" id="A0A1M5YGE4"/>
<evidence type="ECO:0000256" key="3">
    <source>
        <dbReference type="ARBA" id="ARBA00022448"/>
    </source>
</evidence>
<dbReference type="Pfam" id="PF07690">
    <property type="entry name" value="MFS_1"/>
    <property type="match status" value="1"/>
</dbReference>
<accession>A0A1M5YGE4</accession>
<evidence type="ECO:0000256" key="8">
    <source>
        <dbReference type="RuleBase" id="RU365088"/>
    </source>
</evidence>
<feature type="transmembrane region" description="Helical" evidence="8">
    <location>
        <begin position="311"/>
        <end position="328"/>
    </location>
</feature>
<dbReference type="InterPro" id="IPR020846">
    <property type="entry name" value="MFS_dom"/>
</dbReference>
<feature type="transmembrane region" description="Helical" evidence="8">
    <location>
        <begin position="144"/>
        <end position="169"/>
    </location>
</feature>
<feature type="transmembrane region" description="Helical" evidence="8">
    <location>
        <begin position="86"/>
        <end position="105"/>
    </location>
</feature>
<feature type="transmembrane region" description="Helical" evidence="8">
    <location>
        <begin position="221"/>
        <end position="245"/>
    </location>
</feature>
<keyword evidence="7 8" id="KW-0472">Membrane</keyword>
<evidence type="ECO:0000256" key="1">
    <source>
        <dbReference type="ARBA" id="ARBA00004651"/>
    </source>
</evidence>
<organism evidence="10 11">
    <name type="scientific">Sporobacter termitidis DSM 10068</name>
    <dbReference type="NCBI Taxonomy" id="1123282"/>
    <lineage>
        <taxon>Bacteria</taxon>
        <taxon>Bacillati</taxon>
        <taxon>Bacillota</taxon>
        <taxon>Clostridia</taxon>
        <taxon>Eubacteriales</taxon>
        <taxon>Oscillospiraceae</taxon>
        <taxon>Sporobacter</taxon>
    </lineage>
</organism>
<dbReference type="GO" id="GO:1990961">
    <property type="term" value="P:xenobiotic detoxification by transmembrane export across the plasma membrane"/>
    <property type="evidence" value="ECO:0007669"/>
    <property type="project" value="InterPro"/>
</dbReference>
<comment type="subcellular location">
    <subcellularLocation>
        <location evidence="1 8">Cell membrane</location>
        <topology evidence="1 8">Multi-pass membrane protein</topology>
    </subcellularLocation>
</comment>
<dbReference type="RefSeq" id="WP_073079491.1">
    <property type="nucleotide sequence ID" value="NZ_FQXV01000008.1"/>
</dbReference>
<comment type="similarity">
    <text evidence="2 8">Belongs to the major facilitator superfamily. Bcr/CmlA family.</text>
</comment>
<dbReference type="Gene3D" id="1.20.1720.10">
    <property type="entry name" value="Multidrug resistance protein D"/>
    <property type="match status" value="1"/>
</dbReference>
<feature type="transmembrane region" description="Helical" evidence="8">
    <location>
        <begin position="111"/>
        <end position="132"/>
    </location>
</feature>
<dbReference type="PRINTS" id="PR01035">
    <property type="entry name" value="TCRTETA"/>
</dbReference>
<keyword evidence="3 8" id="KW-0813">Transport</keyword>
<dbReference type="PANTHER" id="PTHR23502:SF132">
    <property type="entry name" value="POLYAMINE TRANSPORTER 2-RELATED"/>
    <property type="match status" value="1"/>
</dbReference>
<name>A0A1M5YGE4_9FIRM</name>
<dbReference type="STRING" id="1123282.SAMN02745823_02496"/>
<evidence type="ECO:0000256" key="6">
    <source>
        <dbReference type="ARBA" id="ARBA00022989"/>
    </source>
</evidence>
<evidence type="ECO:0000256" key="4">
    <source>
        <dbReference type="ARBA" id="ARBA00022475"/>
    </source>
</evidence>
<dbReference type="PANTHER" id="PTHR23502">
    <property type="entry name" value="MAJOR FACILITATOR SUPERFAMILY"/>
    <property type="match status" value="1"/>
</dbReference>
<dbReference type="NCBIfam" id="TIGR00710">
    <property type="entry name" value="efflux_Bcr_CflA"/>
    <property type="match status" value="1"/>
</dbReference>
<dbReference type="InterPro" id="IPR004812">
    <property type="entry name" value="Efflux_drug-R_Bcr/CmlA"/>
</dbReference>
<dbReference type="PROSITE" id="PS50850">
    <property type="entry name" value="MFS"/>
    <property type="match status" value="1"/>
</dbReference>
<evidence type="ECO:0000313" key="10">
    <source>
        <dbReference type="EMBL" id="SHI10964.1"/>
    </source>
</evidence>
<dbReference type="Proteomes" id="UP000183995">
    <property type="component" value="Unassembled WGS sequence"/>
</dbReference>
<feature type="transmembrane region" description="Helical" evidence="8">
    <location>
        <begin position="257"/>
        <end position="278"/>
    </location>
</feature>
<feature type="transmembrane region" description="Helical" evidence="8">
    <location>
        <begin position="349"/>
        <end position="367"/>
    </location>
</feature>
<feature type="domain" description="Major facilitator superfamily (MFS) profile" evidence="9">
    <location>
        <begin position="20"/>
        <end position="398"/>
    </location>
</feature>
<evidence type="ECO:0000256" key="7">
    <source>
        <dbReference type="ARBA" id="ARBA00023136"/>
    </source>
</evidence>
<protein>
    <recommendedName>
        <fullName evidence="8">Bcr/CflA family efflux transporter</fullName>
    </recommendedName>
</protein>
<proteinExistence type="inferred from homology"/>
<dbReference type="InterPro" id="IPR011701">
    <property type="entry name" value="MFS"/>
</dbReference>
<dbReference type="EMBL" id="FQXV01000008">
    <property type="protein sequence ID" value="SHI10964.1"/>
    <property type="molecule type" value="Genomic_DNA"/>
</dbReference>
<evidence type="ECO:0000313" key="11">
    <source>
        <dbReference type="Proteomes" id="UP000183995"/>
    </source>
</evidence>
<keyword evidence="5 8" id="KW-0812">Transmembrane</keyword>
<gene>
    <name evidence="10" type="ORF">SAMN02745823_02496</name>
</gene>
<dbReference type="SUPFAM" id="SSF103473">
    <property type="entry name" value="MFS general substrate transporter"/>
    <property type="match status" value="1"/>
</dbReference>
<evidence type="ECO:0000256" key="2">
    <source>
        <dbReference type="ARBA" id="ARBA00006236"/>
    </source>
</evidence>
<dbReference type="GO" id="GO:0042910">
    <property type="term" value="F:xenobiotic transmembrane transporter activity"/>
    <property type="evidence" value="ECO:0007669"/>
    <property type="project" value="InterPro"/>
</dbReference>